<gene>
    <name evidence="3" type="ORF">GCM10017774_07600</name>
</gene>
<dbReference type="Pfam" id="PF13676">
    <property type="entry name" value="TIR_2"/>
    <property type="match status" value="1"/>
</dbReference>
<feature type="region of interest" description="Disordered" evidence="1">
    <location>
        <begin position="151"/>
        <end position="199"/>
    </location>
</feature>
<evidence type="ECO:0000313" key="4">
    <source>
        <dbReference type="Proteomes" id="UP000605568"/>
    </source>
</evidence>
<keyword evidence="4" id="KW-1185">Reference proteome</keyword>
<dbReference type="SUPFAM" id="SSF52200">
    <property type="entry name" value="Toll/Interleukin receptor TIR domain"/>
    <property type="match status" value="1"/>
</dbReference>
<evidence type="ECO:0000256" key="1">
    <source>
        <dbReference type="SAM" id="MobiDB-lite"/>
    </source>
</evidence>
<dbReference type="Proteomes" id="UP000605568">
    <property type="component" value="Unassembled WGS sequence"/>
</dbReference>
<dbReference type="EMBL" id="BNAR01000001">
    <property type="protein sequence ID" value="GHH30257.1"/>
    <property type="molecule type" value="Genomic_DNA"/>
</dbReference>
<feature type="compositionally biased region" description="Polar residues" evidence="1">
    <location>
        <begin position="190"/>
        <end position="199"/>
    </location>
</feature>
<reference evidence="4" key="1">
    <citation type="journal article" date="2019" name="Int. J. Syst. Evol. Microbiol.">
        <title>The Global Catalogue of Microorganisms (GCM) 10K type strain sequencing project: providing services to taxonomists for standard genome sequencing and annotation.</title>
        <authorList>
            <consortium name="The Broad Institute Genomics Platform"/>
            <consortium name="The Broad Institute Genome Sequencing Center for Infectious Disease"/>
            <person name="Wu L."/>
            <person name="Ma J."/>
        </authorList>
    </citation>
    <scope>NUCLEOTIDE SEQUENCE [LARGE SCALE GENOMIC DNA]</scope>
    <source>
        <strain evidence="4">CGMCC 4.7367</strain>
    </source>
</reference>
<dbReference type="InterPro" id="IPR000157">
    <property type="entry name" value="TIR_dom"/>
</dbReference>
<evidence type="ECO:0000313" key="3">
    <source>
        <dbReference type="EMBL" id="GHH30257.1"/>
    </source>
</evidence>
<comment type="caution">
    <text evidence="3">The sequence shown here is derived from an EMBL/GenBank/DDBJ whole genome shotgun (WGS) entry which is preliminary data.</text>
</comment>
<feature type="compositionally biased region" description="Polar residues" evidence="1">
    <location>
        <begin position="168"/>
        <end position="177"/>
    </location>
</feature>
<sequence length="199" mass="22241">METVRRIFLSYRIKDSVHATAAIAGRLAQHYGQDNVFRDRDSLPLGSVYPRRIRRELERSDVVLAVIGPSWLTIRDKNDVRCLDDERDWVRTELRMAFQREMPVVPVLLDGTPLPDPALLPNDIALLSLSMYWQVRHRTFESDVRGLIANLEGGDHAPPAPPAAATSGPVQHNTATHGGNVYANQGGAFTINQNPGDRR</sequence>
<name>A0ABQ3M0I9_9PSEU</name>
<organism evidence="3 4">
    <name type="scientific">Lentzea cavernae</name>
    <dbReference type="NCBI Taxonomy" id="2020703"/>
    <lineage>
        <taxon>Bacteria</taxon>
        <taxon>Bacillati</taxon>
        <taxon>Actinomycetota</taxon>
        <taxon>Actinomycetes</taxon>
        <taxon>Pseudonocardiales</taxon>
        <taxon>Pseudonocardiaceae</taxon>
        <taxon>Lentzea</taxon>
    </lineage>
</organism>
<dbReference type="InterPro" id="IPR035897">
    <property type="entry name" value="Toll_tir_struct_dom_sf"/>
</dbReference>
<accession>A0ABQ3M0I9</accession>
<evidence type="ECO:0000259" key="2">
    <source>
        <dbReference type="Pfam" id="PF13676"/>
    </source>
</evidence>
<protein>
    <recommendedName>
        <fullName evidence="2">TIR domain-containing protein</fullName>
    </recommendedName>
</protein>
<dbReference type="Gene3D" id="3.40.50.10140">
    <property type="entry name" value="Toll/interleukin-1 receptor homology (TIR) domain"/>
    <property type="match status" value="1"/>
</dbReference>
<feature type="domain" description="TIR" evidence="2">
    <location>
        <begin position="7"/>
        <end position="130"/>
    </location>
</feature>
<proteinExistence type="predicted"/>